<organism evidence="9 10">
    <name type="scientific">Zopfia rhizophila CBS 207.26</name>
    <dbReference type="NCBI Taxonomy" id="1314779"/>
    <lineage>
        <taxon>Eukaryota</taxon>
        <taxon>Fungi</taxon>
        <taxon>Dikarya</taxon>
        <taxon>Ascomycota</taxon>
        <taxon>Pezizomycotina</taxon>
        <taxon>Dothideomycetes</taxon>
        <taxon>Dothideomycetes incertae sedis</taxon>
        <taxon>Zopfiaceae</taxon>
        <taxon>Zopfia</taxon>
    </lineage>
</organism>
<comment type="similarity">
    <text evidence="1 8">Belongs to the tannase family.</text>
</comment>
<evidence type="ECO:0000256" key="3">
    <source>
        <dbReference type="ARBA" id="ARBA00022723"/>
    </source>
</evidence>
<evidence type="ECO:0000313" key="9">
    <source>
        <dbReference type="EMBL" id="KAF2179560.1"/>
    </source>
</evidence>
<keyword evidence="7" id="KW-1015">Disulfide bond</keyword>
<feature type="chain" id="PRO_5025713637" description="Carboxylic ester hydrolase" evidence="8">
    <location>
        <begin position="21"/>
        <end position="521"/>
    </location>
</feature>
<evidence type="ECO:0000256" key="2">
    <source>
        <dbReference type="ARBA" id="ARBA00022487"/>
    </source>
</evidence>
<dbReference type="InterPro" id="IPR011118">
    <property type="entry name" value="Tannase/feruloyl_esterase"/>
</dbReference>
<feature type="signal peptide" evidence="8">
    <location>
        <begin position="1"/>
        <end position="20"/>
    </location>
</feature>
<evidence type="ECO:0000313" key="10">
    <source>
        <dbReference type="Proteomes" id="UP000800200"/>
    </source>
</evidence>
<dbReference type="PANTHER" id="PTHR33938">
    <property type="entry name" value="FERULOYL ESTERASE B-RELATED"/>
    <property type="match status" value="1"/>
</dbReference>
<dbReference type="AlphaFoldDB" id="A0A6A6DNP2"/>
<keyword evidence="6" id="KW-0106">Calcium</keyword>
<dbReference type="PANTHER" id="PTHR33938:SF8">
    <property type="entry name" value="CARBOXYLIC ESTER HYDROLASE"/>
    <property type="match status" value="1"/>
</dbReference>
<sequence length="521" mass="56129">MRKTLIALHFTLPHLPLASSSSCTNPAFSSLSLFGSKILSISTSPITNFSQSSLEDTSPNHYPENVVNLSACEVSIQYTHPGQNDTINVIVWLPTNWNSRFMGVGGGGWTTGARTSLAWPASKGYAAVITDGGHTGSNRQNPDDWALASPGNVNWVLLQDFAAIALDDASTIGKAVTKAFYGEDAKYSYWSGCSTGGRQGQMLAQRYPTQYDGILAAAPAFNWESFIPAEFWPQLIMNLQGEYPSPCELDAFTQAAIAACDELDGVKDGIINDPSSCTFDPYMVVGQPYSCRTGSSGTFTSSGAAVAKATWTGPSTVSGKQLWYGLSYDASLSGIANTTCTSNGTCTGTPFTISNDWIRLFIAKDAGFDTRNITREEYDAIFRQSVNQYKSIMGSNDPDLADFKTAGGKMITWHGLADELIYPNGTFNYFDRVRTGDADVANYFRVFGAPGVAHCNGGPGWYPGNVLSSLVDWVENGVTPEVLEAKTVTGQERSANLCAYPKKLVYRGGDSNLAESYECVE</sequence>
<gene>
    <name evidence="9" type="ORF">K469DRAFT_673967</name>
</gene>
<dbReference type="Pfam" id="PF07519">
    <property type="entry name" value="Tannase"/>
    <property type="match status" value="1"/>
</dbReference>
<keyword evidence="2" id="KW-0719">Serine esterase</keyword>
<dbReference type="EMBL" id="ML994665">
    <property type="protein sequence ID" value="KAF2179560.1"/>
    <property type="molecule type" value="Genomic_DNA"/>
</dbReference>
<dbReference type="OrthoDB" id="3039123at2759"/>
<keyword evidence="5 8" id="KW-0378">Hydrolase</keyword>
<dbReference type="EC" id="3.1.1.-" evidence="8"/>
<dbReference type="GO" id="GO:0030600">
    <property type="term" value="F:feruloyl esterase activity"/>
    <property type="evidence" value="ECO:0007669"/>
    <property type="project" value="UniProtKB-ARBA"/>
</dbReference>
<dbReference type="Proteomes" id="UP000800200">
    <property type="component" value="Unassembled WGS sequence"/>
</dbReference>
<dbReference type="GO" id="GO:0046872">
    <property type="term" value="F:metal ion binding"/>
    <property type="evidence" value="ECO:0007669"/>
    <property type="project" value="UniProtKB-KW"/>
</dbReference>
<protein>
    <recommendedName>
        <fullName evidence="8">Carboxylic ester hydrolase</fullName>
        <ecNumber evidence="8">3.1.1.-</ecNumber>
    </recommendedName>
</protein>
<evidence type="ECO:0000256" key="6">
    <source>
        <dbReference type="ARBA" id="ARBA00022837"/>
    </source>
</evidence>
<name>A0A6A6DNP2_9PEZI</name>
<evidence type="ECO:0000256" key="1">
    <source>
        <dbReference type="ARBA" id="ARBA00006249"/>
    </source>
</evidence>
<evidence type="ECO:0000256" key="8">
    <source>
        <dbReference type="RuleBase" id="RU361238"/>
    </source>
</evidence>
<keyword evidence="3" id="KW-0479">Metal-binding</keyword>
<evidence type="ECO:0000256" key="7">
    <source>
        <dbReference type="ARBA" id="ARBA00023157"/>
    </source>
</evidence>
<evidence type="ECO:0000256" key="4">
    <source>
        <dbReference type="ARBA" id="ARBA00022729"/>
    </source>
</evidence>
<evidence type="ECO:0000256" key="5">
    <source>
        <dbReference type="ARBA" id="ARBA00022801"/>
    </source>
</evidence>
<keyword evidence="10" id="KW-1185">Reference proteome</keyword>
<dbReference type="SUPFAM" id="SSF53474">
    <property type="entry name" value="alpha/beta-Hydrolases"/>
    <property type="match status" value="1"/>
</dbReference>
<proteinExistence type="inferred from homology"/>
<dbReference type="PROSITE" id="PS51257">
    <property type="entry name" value="PROKAR_LIPOPROTEIN"/>
    <property type="match status" value="1"/>
</dbReference>
<keyword evidence="4 8" id="KW-0732">Signal</keyword>
<dbReference type="InterPro" id="IPR029058">
    <property type="entry name" value="AB_hydrolase_fold"/>
</dbReference>
<dbReference type="Gene3D" id="3.40.50.1820">
    <property type="entry name" value="alpha/beta hydrolase"/>
    <property type="match status" value="1"/>
</dbReference>
<reference evidence="9" key="1">
    <citation type="journal article" date="2020" name="Stud. Mycol.">
        <title>101 Dothideomycetes genomes: a test case for predicting lifestyles and emergence of pathogens.</title>
        <authorList>
            <person name="Haridas S."/>
            <person name="Albert R."/>
            <person name="Binder M."/>
            <person name="Bloem J."/>
            <person name="Labutti K."/>
            <person name="Salamov A."/>
            <person name="Andreopoulos B."/>
            <person name="Baker S."/>
            <person name="Barry K."/>
            <person name="Bills G."/>
            <person name="Bluhm B."/>
            <person name="Cannon C."/>
            <person name="Castanera R."/>
            <person name="Culley D."/>
            <person name="Daum C."/>
            <person name="Ezra D."/>
            <person name="Gonzalez J."/>
            <person name="Henrissat B."/>
            <person name="Kuo A."/>
            <person name="Liang C."/>
            <person name="Lipzen A."/>
            <person name="Lutzoni F."/>
            <person name="Magnuson J."/>
            <person name="Mondo S."/>
            <person name="Nolan M."/>
            <person name="Ohm R."/>
            <person name="Pangilinan J."/>
            <person name="Park H.-J."/>
            <person name="Ramirez L."/>
            <person name="Alfaro M."/>
            <person name="Sun H."/>
            <person name="Tritt A."/>
            <person name="Yoshinaga Y."/>
            <person name="Zwiers L.-H."/>
            <person name="Turgeon B."/>
            <person name="Goodwin S."/>
            <person name="Spatafora J."/>
            <person name="Crous P."/>
            <person name="Grigoriev I."/>
        </authorList>
    </citation>
    <scope>NUCLEOTIDE SEQUENCE</scope>
    <source>
        <strain evidence="9">CBS 207.26</strain>
    </source>
</reference>
<accession>A0A6A6DNP2</accession>